<dbReference type="Gene3D" id="3.40.50.300">
    <property type="entry name" value="P-loop containing nucleotide triphosphate hydrolases"/>
    <property type="match status" value="1"/>
</dbReference>
<accession>A0A4W5PGZ5</accession>
<reference evidence="7" key="3">
    <citation type="submission" date="2025-09" db="UniProtKB">
        <authorList>
            <consortium name="Ensembl"/>
        </authorList>
    </citation>
    <scope>IDENTIFICATION</scope>
</reference>
<evidence type="ECO:0000256" key="5">
    <source>
        <dbReference type="SAM" id="Phobius"/>
    </source>
</evidence>
<comment type="similarity">
    <text evidence="1">Belongs to the TRAFAC class TrmE-Era-EngA-EngB-Septin-like GTPase superfamily. AIG1/Toc34/Toc159-like paraseptin GTPase family. IAN subfamily.</text>
</comment>
<evidence type="ECO:0000259" key="6">
    <source>
        <dbReference type="PROSITE" id="PS51720"/>
    </source>
</evidence>
<feature type="transmembrane region" description="Helical" evidence="5">
    <location>
        <begin position="31"/>
        <end position="50"/>
    </location>
</feature>
<evidence type="ECO:0000313" key="8">
    <source>
        <dbReference type="Proteomes" id="UP000314982"/>
    </source>
</evidence>
<protein>
    <recommendedName>
        <fullName evidence="6">AIG1-type G domain-containing protein</fullName>
    </recommendedName>
</protein>
<feature type="region of interest" description="Disordered" evidence="4">
    <location>
        <begin position="201"/>
        <end position="220"/>
    </location>
</feature>
<feature type="domain" description="AIG1-type G" evidence="6">
    <location>
        <begin position="65"/>
        <end position="239"/>
    </location>
</feature>
<keyword evidence="5" id="KW-1133">Transmembrane helix</keyword>
<evidence type="ECO:0000313" key="7">
    <source>
        <dbReference type="Ensembl" id="ENSHHUP00000063886.1"/>
    </source>
</evidence>
<dbReference type="AlphaFoldDB" id="A0A4W5PGZ5"/>
<dbReference type="GO" id="GO:0005525">
    <property type="term" value="F:GTP binding"/>
    <property type="evidence" value="ECO:0007669"/>
    <property type="project" value="UniProtKB-KW"/>
</dbReference>
<evidence type="ECO:0000256" key="2">
    <source>
        <dbReference type="ARBA" id="ARBA00022741"/>
    </source>
</evidence>
<proteinExistence type="inferred from homology"/>
<dbReference type="InterPro" id="IPR027417">
    <property type="entry name" value="P-loop_NTPase"/>
</dbReference>
<dbReference type="STRING" id="62062.ENSHHUP00000063886"/>
<keyword evidence="5" id="KW-0472">Membrane</keyword>
<dbReference type="PANTHER" id="PTHR10903:SF170">
    <property type="entry name" value="GTPASE IMAP FAMILY MEMBER 7"/>
    <property type="match status" value="1"/>
</dbReference>
<name>A0A4W5PGZ5_9TELE</name>
<reference evidence="8" key="1">
    <citation type="submission" date="2018-06" db="EMBL/GenBank/DDBJ databases">
        <title>Genome assembly of Danube salmon.</title>
        <authorList>
            <person name="Macqueen D.J."/>
            <person name="Gundappa M.K."/>
        </authorList>
    </citation>
    <scope>NUCLEOTIDE SEQUENCE [LARGE SCALE GENOMIC DNA]</scope>
</reference>
<dbReference type="InterPro" id="IPR006703">
    <property type="entry name" value="G_AIG1"/>
</dbReference>
<dbReference type="Proteomes" id="UP000314982">
    <property type="component" value="Unassembled WGS sequence"/>
</dbReference>
<evidence type="ECO:0000256" key="1">
    <source>
        <dbReference type="ARBA" id="ARBA00008535"/>
    </source>
</evidence>
<evidence type="ECO:0000256" key="4">
    <source>
        <dbReference type="SAM" id="MobiDB-lite"/>
    </source>
</evidence>
<keyword evidence="5" id="KW-0812">Transmembrane</keyword>
<dbReference type="Ensembl" id="ENSHHUT00000066048.1">
    <property type="protein sequence ID" value="ENSHHUP00000063886.1"/>
    <property type="gene ID" value="ENSHHUG00000037755.1"/>
</dbReference>
<dbReference type="InterPro" id="IPR045058">
    <property type="entry name" value="GIMA/IAN/Toc"/>
</dbReference>
<keyword evidence="8" id="KW-1185">Reference proteome</keyword>
<dbReference type="GeneTree" id="ENSGT01140000282522"/>
<dbReference type="PROSITE" id="PS51720">
    <property type="entry name" value="G_AIG1"/>
    <property type="match status" value="1"/>
</dbReference>
<keyword evidence="3" id="KW-0342">GTP-binding</keyword>
<dbReference type="SUPFAM" id="SSF52540">
    <property type="entry name" value="P-loop containing nucleoside triphosphate hydrolases"/>
    <property type="match status" value="1"/>
</dbReference>
<reference evidence="7" key="2">
    <citation type="submission" date="2025-08" db="UniProtKB">
        <authorList>
            <consortium name="Ensembl"/>
        </authorList>
    </citation>
    <scope>IDENTIFICATION</scope>
</reference>
<dbReference type="Pfam" id="PF04548">
    <property type="entry name" value="AIG1"/>
    <property type="match status" value="1"/>
</dbReference>
<evidence type="ECO:0000256" key="3">
    <source>
        <dbReference type="ARBA" id="ARBA00023134"/>
    </source>
</evidence>
<sequence length="239" mass="26205">MWHLLQLNQGKPGERIEPPGETVSWNSDWNVFWKLLCVGILFVIPLAFYLSSWRSNSEQVYWQTVSAFRLVLIGNTGQGRSSAGNTILGREAFRVDFSLGAVTTECQSWTGPVAATGPTGRAHRNHVTVVDTPGVSTTMALGHHRATTAECVNLAAPGPHAFLLVIRLGVRFTEEERNAIVSWIQENFGVFNVHHGAVHWGRPARGETSGGPTEGQQSTATTNQYLQGQISCLQQQGER</sequence>
<organism evidence="7 8">
    <name type="scientific">Hucho hucho</name>
    <name type="common">huchen</name>
    <dbReference type="NCBI Taxonomy" id="62062"/>
    <lineage>
        <taxon>Eukaryota</taxon>
        <taxon>Metazoa</taxon>
        <taxon>Chordata</taxon>
        <taxon>Craniata</taxon>
        <taxon>Vertebrata</taxon>
        <taxon>Euteleostomi</taxon>
        <taxon>Actinopterygii</taxon>
        <taxon>Neopterygii</taxon>
        <taxon>Teleostei</taxon>
        <taxon>Protacanthopterygii</taxon>
        <taxon>Salmoniformes</taxon>
        <taxon>Salmonidae</taxon>
        <taxon>Salmoninae</taxon>
        <taxon>Hucho</taxon>
    </lineage>
</organism>
<keyword evidence="2" id="KW-0547">Nucleotide-binding</keyword>
<dbReference type="PANTHER" id="PTHR10903">
    <property type="entry name" value="GTPASE, IMAP FAMILY MEMBER-RELATED"/>
    <property type="match status" value="1"/>
</dbReference>